<keyword evidence="2" id="KW-0732">Signal</keyword>
<feature type="chain" id="PRO_5044212667" evidence="2">
    <location>
        <begin position="21"/>
        <end position="196"/>
    </location>
</feature>
<dbReference type="GO" id="GO:0009279">
    <property type="term" value="C:cell outer membrane"/>
    <property type="evidence" value="ECO:0007669"/>
    <property type="project" value="UniProtKB-ARBA"/>
</dbReference>
<name>A0AB36E504_9PAST</name>
<dbReference type="InterPro" id="IPR003394">
    <property type="entry name" value="Porin_opacity"/>
</dbReference>
<dbReference type="RefSeq" id="WP_066421389.1">
    <property type="nucleotide sequence ID" value="NZ_CP103875.1"/>
</dbReference>
<proteinExistence type="inferred from homology"/>
<accession>A0AB36E504</accession>
<comment type="caution">
    <text evidence="4">The sequence shown here is derived from an EMBL/GenBank/DDBJ whole genome shotgun (WGS) entry which is preliminary data.</text>
</comment>
<evidence type="ECO:0000313" key="4">
    <source>
        <dbReference type="EMBL" id="OBX11335.1"/>
    </source>
</evidence>
<reference evidence="4 5" key="1">
    <citation type="submission" date="2014-11" db="EMBL/GenBank/DDBJ databases">
        <title>Pan-genome of Gallibacterium spp.</title>
        <authorList>
            <person name="Kudirkiene E."/>
            <person name="Bojesen A.M."/>
        </authorList>
    </citation>
    <scope>NUCLEOTIDE SEQUENCE [LARGE SCALE GENOMIC DNA]</scope>
    <source>
        <strain evidence="4 5">18469/18</strain>
    </source>
</reference>
<evidence type="ECO:0000259" key="3">
    <source>
        <dbReference type="Pfam" id="PF02462"/>
    </source>
</evidence>
<dbReference type="AlphaFoldDB" id="A0AB36E504"/>
<evidence type="ECO:0000256" key="2">
    <source>
        <dbReference type="SAM" id="SignalP"/>
    </source>
</evidence>
<feature type="signal peptide" evidence="2">
    <location>
        <begin position="1"/>
        <end position="20"/>
    </location>
</feature>
<organism evidence="4 5">
    <name type="scientific">Gallibacterium salpingitidis</name>
    <dbReference type="NCBI Taxonomy" id="505341"/>
    <lineage>
        <taxon>Bacteria</taxon>
        <taxon>Pseudomonadati</taxon>
        <taxon>Pseudomonadota</taxon>
        <taxon>Gammaproteobacteria</taxon>
        <taxon>Pasteurellales</taxon>
        <taxon>Pasteurellaceae</taxon>
        <taxon>Gallibacterium</taxon>
    </lineage>
</organism>
<gene>
    <name evidence="4" type="ORF">QV09_03120</name>
</gene>
<dbReference type="SUPFAM" id="SSF56925">
    <property type="entry name" value="OMPA-like"/>
    <property type="match status" value="1"/>
</dbReference>
<dbReference type="Gene3D" id="2.40.160.20">
    <property type="match status" value="1"/>
</dbReference>
<comment type="similarity">
    <text evidence="1">Belongs to the opacity porin family.</text>
</comment>
<sequence>MKKLLIAALGALAVASMANAEVYVQGDLGYAKLKTSGFEHSGNFSGSSFSPSIAVGYKMGDWRTALDYTYYGKADSSYSDEGVTGKADVKAKGFGVSAIYDIDLNTVLKPYVGVRVSSNQVTVKDNYVQKDSAGRDIRSYEKDSSTKFGYGAMVGANYGLAPNLDLNTALEYNRLGNWDGVKLNQYGLKVGLKYSF</sequence>
<protein>
    <submittedName>
        <fullName evidence="4">Porin</fullName>
    </submittedName>
</protein>
<evidence type="ECO:0000313" key="5">
    <source>
        <dbReference type="Proteomes" id="UP000092527"/>
    </source>
</evidence>
<dbReference type="GO" id="GO:0015288">
    <property type="term" value="F:porin activity"/>
    <property type="evidence" value="ECO:0007669"/>
    <property type="project" value="InterPro"/>
</dbReference>
<feature type="domain" description="Porin opacity type" evidence="3">
    <location>
        <begin position="55"/>
        <end position="196"/>
    </location>
</feature>
<dbReference type="Proteomes" id="UP000092527">
    <property type="component" value="Unassembled WGS sequence"/>
</dbReference>
<dbReference type="EMBL" id="JTJU01000015">
    <property type="protein sequence ID" value="OBX11335.1"/>
    <property type="molecule type" value="Genomic_DNA"/>
</dbReference>
<dbReference type="Pfam" id="PF02462">
    <property type="entry name" value="Opacity"/>
    <property type="match status" value="1"/>
</dbReference>
<evidence type="ECO:0000256" key="1">
    <source>
        <dbReference type="ARBA" id="ARBA00009830"/>
    </source>
</evidence>
<dbReference type="InterPro" id="IPR011250">
    <property type="entry name" value="OMP/PagP_B-barrel"/>
</dbReference>